<proteinExistence type="predicted"/>
<keyword evidence="1" id="KW-0732">Signal</keyword>
<evidence type="ECO:0000259" key="3">
    <source>
        <dbReference type="Pfam" id="PF24595"/>
    </source>
</evidence>
<dbReference type="InterPro" id="IPR055353">
    <property type="entry name" value="DUF7619"/>
</dbReference>
<evidence type="ECO:0000256" key="1">
    <source>
        <dbReference type="ARBA" id="ARBA00022729"/>
    </source>
</evidence>
<evidence type="ECO:0000313" key="4">
    <source>
        <dbReference type="EMBL" id="OUS14599.1"/>
    </source>
</evidence>
<protein>
    <submittedName>
        <fullName evidence="4">Uncharacterized protein</fullName>
    </submittedName>
</protein>
<dbReference type="NCBIfam" id="TIGR01451">
    <property type="entry name" value="B_ant_repeat"/>
    <property type="match status" value="1"/>
</dbReference>
<gene>
    <name evidence="4" type="ORF">A9Q93_07465</name>
</gene>
<name>A0A1Z8AW94_9FLAO</name>
<feature type="domain" description="Secretion system C-terminal sorting" evidence="2">
    <location>
        <begin position="525"/>
        <end position="592"/>
    </location>
</feature>
<organism evidence="4 5">
    <name type="scientific">Nonlabens dokdonensis</name>
    <dbReference type="NCBI Taxonomy" id="328515"/>
    <lineage>
        <taxon>Bacteria</taxon>
        <taxon>Pseudomonadati</taxon>
        <taxon>Bacteroidota</taxon>
        <taxon>Flavobacteriia</taxon>
        <taxon>Flavobacteriales</taxon>
        <taxon>Flavobacteriaceae</taxon>
        <taxon>Nonlabens</taxon>
    </lineage>
</organism>
<comment type="caution">
    <text evidence="4">The sequence shown here is derived from an EMBL/GenBank/DDBJ whole genome shotgun (WGS) entry which is preliminary data.</text>
</comment>
<feature type="domain" description="DUF7619" evidence="3">
    <location>
        <begin position="374"/>
        <end position="506"/>
    </location>
</feature>
<dbReference type="Pfam" id="PF24595">
    <property type="entry name" value="DUF7619"/>
    <property type="match status" value="1"/>
</dbReference>
<dbReference type="Proteomes" id="UP000196102">
    <property type="component" value="Unassembled WGS sequence"/>
</dbReference>
<dbReference type="AlphaFoldDB" id="A0A1Z8AW94"/>
<dbReference type="Pfam" id="PF18962">
    <property type="entry name" value="Por_Secre_tail"/>
    <property type="match status" value="1"/>
</dbReference>
<dbReference type="NCBIfam" id="TIGR04183">
    <property type="entry name" value="Por_Secre_tail"/>
    <property type="match status" value="1"/>
</dbReference>
<accession>A0A1Z8AW94</accession>
<sequence length="595" mass="64822">MPCSYGQNVPIPSSSFSTAADVMNWTIAPNTVTASWFNGGCKALFVDNLGNPNATITSPVFSLGASGFYELELEYGLIFTGNAGTFELIDSNSTSISATTINTIAGTCTDWPNPKNSTLIFSNVTAGNYQLRITIPSSQFFLAGARLEVYNPKIVSGSINATSCSNPNMLNNFPMKITNLSDNSSYFTSTINGNYTFLLPNITGNFLIEPVNNGNLIAIPSSINLTIDSTTNSYLNNDFCLTSNTTGIDVSAQLVSQTLARPGFNADYELIYMNHGNVTTGNESIVLNFDATKMTFLSASITPSSVTSNSITWTYSNLTPLEIRSITMSFNIFTPPTVNSGEILNFTGNITPAVDFDPTNNNINLSQPVVNAYDPNDVLCIQGDQITPAQVGDELTYRIRFQNTGTASAVNIIVKTVLDSELDWSTFEPLTASHAYTTSIINGNELTYTFNNINLEDSTTNEPASHGWIFYRIKSSTTASVGDDFEATANIFFDYNLPITTNTYNTVIYDPLSINDRPTEGIVALYPNPVTNYITINTLHDTSYSLFDLSGKLLRYDRLSSGLNEVDLSQLSNGLYILKSVNLYGKSSTHKIYKL</sequence>
<reference evidence="5" key="1">
    <citation type="journal article" date="2017" name="Proc. Natl. Acad. Sci. U.S.A.">
        <title>Simulation of Deepwater Horizon oil plume reveals substrate specialization within a complex community of hydrocarbon-degraders.</title>
        <authorList>
            <person name="Hu P."/>
            <person name="Dubinsky E.A."/>
            <person name="Probst A.J."/>
            <person name="Wang J."/>
            <person name="Sieber C.M.K."/>
            <person name="Tom L.M."/>
            <person name="Gardinali P."/>
            <person name="Banfield J.F."/>
            <person name="Atlas R.M."/>
            <person name="Andersen G.L."/>
        </authorList>
    </citation>
    <scope>NUCLEOTIDE SEQUENCE [LARGE SCALE GENOMIC DNA]</scope>
</reference>
<dbReference type="InterPro" id="IPR026444">
    <property type="entry name" value="Secre_tail"/>
</dbReference>
<dbReference type="EMBL" id="MAAX01000117">
    <property type="protein sequence ID" value="OUS14599.1"/>
    <property type="molecule type" value="Genomic_DNA"/>
</dbReference>
<dbReference type="InterPro" id="IPR047589">
    <property type="entry name" value="DUF11_rpt"/>
</dbReference>
<evidence type="ECO:0000259" key="2">
    <source>
        <dbReference type="Pfam" id="PF18962"/>
    </source>
</evidence>
<evidence type="ECO:0000313" key="5">
    <source>
        <dbReference type="Proteomes" id="UP000196102"/>
    </source>
</evidence>